<feature type="compositionally biased region" description="Polar residues" evidence="2">
    <location>
        <begin position="79"/>
        <end position="89"/>
    </location>
</feature>
<feature type="compositionally biased region" description="Acidic residues" evidence="2">
    <location>
        <begin position="90"/>
        <end position="99"/>
    </location>
</feature>
<dbReference type="AlphaFoldDB" id="A0A3B0MZX3"/>
<evidence type="ECO:0000256" key="2">
    <source>
        <dbReference type="SAM" id="MobiDB-lite"/>
    </source>
</evidence>
<feature type="coiled-coil region" evidence="1">
    <location>
        <begin position="104"/>
        <end position="169"/>
    </location>
</feature>
<name>A0A3B0MZX3_THEAN</name>
<keyword evidence="1" id="KW-0175">Coiled coil</keyword>
<evidence type="ECO:0000256" key="1">
    <source>
        <dbReference type="SAM" id="Coils"/>
    </source>
</evidence>
<evidence type="ECO:0000313" key="3">
    <source>
        <dbReference type="EMBL" id="SVP93100.1"/>
    </source>
</evidence>
<gene>
    <name evidence="4" type="ORF">TAT_000289900</name>
    <name evidence="3" type="ORF">TAV_000290000</name>
</gene>
<protein>
    <submittedName>
        <fullName evidence="3">Uncharacterized protein</fullName>
    </submittedName>
</protein>
<dbReference type="EMBL" id="UIVT01000003">
    <property type="protein sequence ID" value="SVP93904.1"/>
    <property type="molecule type" value="Genomic_DNA"/>
</dbReference>
<organism evidence="3">
    <name type="scientific">Theileria annulata</name>
    <dbReference type="NCBI Taxonomy" id="5874"/>
    <lineage>
        <taxon>Eukaryota</taxon>
        <taxon>Sar</taxon>
        <taxon>Alveolata</taxon>
        <taxon>Apicomplexa</taxon>
        <taxon>Aconoidasida</taxon>
        <taxon>Piroplasmida</taxon>
        <taxon>Theileriidae</taxon>
        <taxon>Theileria</taxon>
    </lineage>
</organism>
<reference evidence="3" key="1">
    <citation type="submission" date="2018-07" db="EMBL/GenBank/DDBJ databases">
        <authorList>
            <person name="Quirk P.G."/>
            <person name="Krulwich T.A."/>
        </authorList>
    </citation>
    <scope>NUCLEOTIDE SEQUENCE</scope>
    <source>
        <strain evidence="3">Anand</strain>
    </source>
</reference>
<evidence type="ECO:0000313" key="4">
    <source>
        <dbReference type="EMBL" id="SVP93904.1"/>
    </source>
</evidence>
<feature type="region of interest" description="Disordered" evidence="2">
    <location>
        <begin position="79"/>
        <end position="100"/>
    </location>
</feature>
<accession>A0A3B0MZX3</accession>
<proteinExistence type="predicted"/>
<dbReference type="VEuPathDB" id="PiroplasmaDB:TA18195"/>
<dbReference type="EMBL" id="UIVS01000003">
    <property type="protein sequence ID" value="SVP93100.1"/>
    <property type="molecule type" value="Genomic_DNA"/>
</dbReference>
<sequence>MMEGANRGPYARVIPYNNGRYKRVVDPTVPNIIIKLSACCGLDSTQDFDLLVQNSFENSENKPTRNYALEKFEKSSDYSTDFMSNTEDINSLDESDENSDIEKVNELQEQQLEEEYELEQQELEREIELQQQLQLEEQELKETQKLEEEQNLDEEMDVKSMELKELESKGSGMVKWEDEEGDFENYFKKVAEDEGVPILFYTKTRDKPAFLMLTIDFEMEVIYMSRNKVSRFFPIKLIGKLITDQEVIVKEFSRQIMRDKNIKLQNMVLFNASNFTDSVAIQFADETTKESFITEVSKIKDLINNRH</sequence>